<evidence type="ECO:0000313" key="2">
    <source>
        <dbReference type="Proteomes" id="UP001314263"/>
    </source>
</evidence>
<dbReference type="NCBIfam" id="TIGR03033">
    <property type="entry name" value="phage_rel_nuc"/>
    <property type="match status" value="1"/>
</dbReference>
<gene>
    <name evidence="1" type="ORF">CVIRNUC_004384</name>
</gene>
<dbReference type="PANTHER" id="PTHR46609">
    <property type="entry name" value="EXONUCLEASE, PHAGE-TYPE/RECB, C-TERMINAL DOMAIN-CONTAINING PROTEIN"/>
    <property type="match status" value="1"/>
</dbReference>
<sequence>MCEGISTWPTFHTHLYFDGTGQVSRVSGESVGRLTLEGVDLRQVVGVFNRETSLSDDDDEDQDDEVVPEETAQVEAKIEKRSRRKSGLVVATSQASTQAQLREQVQHLMTLQQPAQRTPEWYAMRKTRLTASDLATALGESKYNTRFSLLEKKIGMGKKFTGNFATEWGVKYEPVATEIYERRNGVRVVEFGLLPHPTISFLGASPDGIVFGCHGDCPGAQAKPSPLDGHMLEIKCPPKRQITGIVPRDYWMQMQLQLEVAELPLCHFLECEFSQYRSEKEYWGDSQETERGMILYLWDSQEAKPAYRYAPMGVSRQGMAAWTKQQEIAVAKSSRYGIRDRVYWRLEKYSLVVVRRDQEWFASVLPIIKSFWHEVCYYRTQNAEVLYRDYGKKMPVEELEEEDCDGLGAAPVITGFLSESDDEKSAPRRGQPVKGNRFLSDSDTEQTPPVAQRKSRAKSGTEGSRRRAKRFVSDSD</sequence>
<dbReference type="CDD" id="cd22343">
    <property type="entry name" value="PDDEXK_lambda_exonuclease-like"/>
    <property type="match status" value="1"/>
</dbReference>
<dbReference type="Pfam" id="PF09588">
    <property type="entry name" value="YqaJ"/>
    <property type="match status" value="1"/>
</dbReference>
<proteinExistence type="predicted"/>
<dbReference type="AlphaFoldDB" id="A0AAV1I2C5"/>
<comment type="caution">
    <text evidence="1">The sequence shown here is derived from an EMBL/GenBank/DDBJ whole genome shotgun (WGS) entry which is preliminary data.</text>
</comment>
<dbReference type="InterPro" id="IPR011604">
    <property type="entry name" value="PDDEXK-like_dom_sf"/>
</dbReference>
<dbReference type="InterPro" id="IPR011335">
    <property type="entry name" value="Restrct_endonuc-II-like"/>
</dbReference>
<organism evidence="1 2">
    <name type="scientific">Coccomyxa viridis</name>
    <dbReference type="NCBI Taxonomy" id="1274662"/>
    <lineage>
        <taxon>Eukaryota</taxon>
        <taxon>Viridiplantae</taxon>
        <taxon>Chlorophyta</taxon>
        <taxon>core chlorophytes</taxon>
        <taxon>Trebouxiophyceae</taxon>
        <taxon>Trebouxiophyceae incertae sedis</taxon>
        <taxon>Coccomyxaceae</taxon>
        <taxon>Coccomyxa</taxon>
    </lineage>
</organism>
<reference evidence="1 2" key="1">
    <citation type="submission" date="2023-10" db="EMBL/GenBank/DDBJ databases">
        <authorList>
            <person name="Maclean D."/>
            <person name="Macfadyen A."/>
        </authorList>
    </citation>
    <scope>NUCLEOTIDE SEQUENCE [LARGE SCALE GENOMIC DNA]</scope>
</reference>
<dbReference type="SUPFAM" id="SSF52980">
    <property type="entry name" value="Restriction endonuclease-like"/>
    <property type="match status" value="1"/>
</dbReference>
<name>A0AAV1I2C5_9CHLO</name>
<dbReference type="InterPro" id="IPR019080">
    <property type="entry name" value="YqaJ_viral_recombinase"/>
</dbReference>
<dbReference type="PANTHER" id="PTHR46609:SF6">
    <property type="entry name" value="EXONUCLEASE, PHAGE-TYPE_RECB, C-TERMINAL DOMAIN-CONTAINING PROTEIN-RELATED"/>
    <property type="match status" value="1"/>
</dbReference>
<dbReference type="InterPro" id="IPR051703">
    <property type="entry name" value="NF-kappa-B_Signaling_Reg"/>
</dbReference>
<dbReference type="Proteomes" id="UP001314263">
    <property type="component" value="Unassembled WGS sequence"/>
</dbReference>
<keyword evidence="2" id="KW-1185">Reference proteome</keyword>
<protein>
    <submittedName>
        <fullName evidence="1">Uncharacterized protein</fullName>
    </submittedName>
</protein>
<accession>A0AAV1I2C5</accession>
<evidence type="ECO:0000313" key="1">
    <source>
        <dbReference type="EMBL" id="CAK0776495.1"/>
    </source>
</evidence>
<dbReference type="GO" id="GO:0006281">
    <property type="term" value="P:DNA repair"/>
    <property type="evidence" value="ECO:0007669"/>
    <property type="project" value="UniProtKB-ARBA"/>
</dbReference>
<dbReference type="InterPro" id="IPR017482">
    <property type="entry name" value="Lambda-type_endonuclease"/>
</dbReference>
<dbReference type="EMBL" id="CAUYUE010000005">
    <property type="protein sequence ID" value="CAK0776495.1"/>
    <property type="molecule type" value="Genomic_DNA"/>
</dbReference>
<dbReference type="Gene3D" id="3.90.320.10">
    <property type="match status" value="1"/>
</dbReference>